<evidence type="ECO:0000313" key="2">
    <source>
        <dbReference type="Proteomes" id="UP000509222"/>
    </source>
</evidence>
<evidence type="ECO:0000313" key="1">
    <source>
        <dbReference type="EMBL" id="QKX52366.1"/>
    </source>
</evidence>
<keyword evidence="2" id="KW-1185">Reference proteome</keyword>
<gene>
    <name evidence="1" type="ORF">HF394_18295</name>
</gene>
<protein>
    <submittedName>
        <fullName evidence="1">Uncharacterized protein</fullName>
    </submittedName>
</protein>
<accession>A0A7H8QEI6</accession>
<dbReference type="AlphaFoldDB" id="A0A7H8QEI6"/>
<organism evidence="1 2">
    <name type="scientific">Planococcus glaciei</name>
    <dbReference type="NCBI Taxonomy" id="459472"/>
    <lineage>
        <taxon>Bacteria</taxon>
        <taxon>Bacillati</taxon>
        <taxon>Bacillota</taxon>
        <taxon>Bacilli</taxon>
        <taxon>Bacillales</taxon>
        <taxon>Caryophanaceae</taxon>
        <taxon>Planococcus</taxon>
    </lineage>
</organism>
<dbReference type="EMBL" id="CP051177">
    <property type="protein sequence ID" value="QKX52366.1"/>
    <property type="molecule type" value="Genomic_DNA"/>
</dbReference>
<sequence length="67" mass="7641">MPAVPTEILDKLEHAERSGINMTSPKAVVDHMLGQGEKEAILFFYKPNSLEFDFDKFNGAVEEMRNR</sequence>
<name>A0A7H8QEI6_9BACL</name>
<dbReference type="Proteomes" id="UP000509222">
    <property type="component" value="Chromosome"/>
</dbReference>
<proteinExistence type="predicted"/>
<reference evidence="2" key="1">
    <citation type="submission" date="2020-06" db="EMBL/GenBank/DDBJ databases">
        <title>Isolation of Planomicrobium glaciei.</title>
        <authorList>
            <person name="Malisova L."/>
            <person name="Safrankova R."/>
            <person name="Jakubu V."/>
            <person name="Spanelova P."/>
        </authorList>
    </citation>
    <scope>NUCLEOTIDE SEQUENCE [LARGE SCALE GENOMIC DNA]</scope>
    <source>
        <strain evidence="2">NRL-ATB46093</strain>
    </source>
</reference>
<dbReference type="RefSeq" id="WP_036803105.1">
    <property type="nucleotide sequence ID" value="NZ_CP051177.1"/>
</dbReference>